<dbReference type="InParanoid" id="A0A162UGY1"/>
<accession>A0A162UGY1</accession>
<dbReference type="RefSeq" id="XP_018294192.1">
    <property type="nucleotide sequence ID" value="XM_018435367.1"/>
</dbReference>
<proteinExistence type="predicted"/>
<evidence type="ECO:0000313" key="2">
    <source>
        <dbReference type="Proteomes" id="UP000077315"/>
    </source>
</evidence>
<keyword evidence="2" id="KW-1185">Reference proteome</keyword>
<sequence>MSLEVYKVKKGDLLDSNNAMIYHKFILEIYGDSQVTKLSSSSVSDKDYSEHFTWGSLNFQFKKHRKISRIVSLHYNSRKQDIFSRQFGLISCNVTVKDHVRLHITLENDTLTRYPITASILQQDTSKTRNKINCLCKAHNSKICQIMFLEEGKTSHTNQKYLKKQR</sequence>
<gene>
    <name evidence="1" type="ORF">PHYBLDRAFT_166125</name>
</gene>
<dbReference type="EMBL" id="KV440976">
    <property type="protein sequence ID" value="OAD76152.1"/>
    <property type="molecule type" value="Genomic_DNA"/>
</dbReference>
<organism evidence="1 2">
    <name type="scientific">Phycomyces blakesleeanus (strain ATCC 8743b / DSM 1359 / FGSC 10004 / NBRC 33097 / NRRL 1555)</name>
    <dbReference type="NCBI Taxonomy" id="763407"/>
    <lineage>
        <taxon>Eukaryota</taxon>
        <taxon>Fungi</taxon>
        <taxon>Fungi incertae sedis</taxon>
        <taxon>Mucoromycota</taxon>
        <taxon>Mucoromycotina</taxon>
        <taxon>Mucoromycetes</taxon>
        <taxon>Mucorales</taxon>
        <taxon>Phycomycetaceae</taxon>
        <taxon>Phycomyces</taxon>
    </lineage>
</organism>
<dbReference type="GeneID" id="28996273"/>
<dbReference type="AlphaFoldDB" id="A0A162UGY1"/>
<protein>
    <submittedName>
        <fullName evidence="1">Uncharacterized protein</fullName>
    </submittedName>
</protein>
<dbReference type="Proteomes" id="UP000077315">
    <property type="component" value="Unassembled WGS sequence"/>
</dbReference>
<name>A0A162UGY1_PHYB8</name>
<dbReference type="VEuPathDB" id="FungiDB:PHYBLDRAFT_166125"/>
<evidence type="ECO:0000313" key="1">
    <source>
        <dbReference type="EMBL" id="OAD76152.1"/>
    </source>
</evidence>
<reference evidence="2" key="1">
    <citation type="submission" date="2015-06" db="EMBL/GenBank/DDBJ databases">
        <title>Expansion of signal transduction pathways in fungi by whole-genome duplication.</title>
        <authorList>
            <consortium name="DOE Joint Genome Institute"/>
            <person name="Corrochano L.M."/>
            <person name="Kuo A."/>
            <person name="Marcet-Houben M."/>
            <person name="Polaino S."/>
            <person name="Salamov A."/>
            <person name="Villalobos J.M."/>
            <person name="Alvarez M.I."/>
            <person name="Avalos J."/>
            <person name="Benito E.P."/>
            <person name="Benoit I."/>
            <person name="Burger G."/>
            <person name="Camino L.P."/>
            <person name="Canovas D."/>
            <person name="Cerda-Olmedo E."/>
            <person name="Cheng J.-F."/>
            <person name="Dominguez A."/>
            <person name="Elias M."/>
            <person name="Eslava A.P."/>
            <person name="Glaser F."/>
            <person name="Grimwood J."/>
            <person name="Gutierrez G."/>
            <person name="Heitman J."/>
            <person name="Henrissat B."/>
            <person name="Iturriaga E.A."/>
            <person name="Lang B.F."/>
            <person name="Lavin J.L."/>
            <person name="Lee S."/>
            <person name="Li W."/>
            <person name="Lindquist E."/>
            <person name="Lopez-Garcia S."/>
            <person name="Luque E.M."/>
            <person name="Marcos A.T."/>
            <person name="Martin J."/>
            <person name="McCluskey K."/>
            <person name="Medina H.R."/>
            <person name="Miralles-Duran A."/>
            <person name="Miyazaki A."/>
            <person name="Munoz-Torres E."/>
            <person name="Oguiza J.A."/>
            <person name="Ohm R."/>
            <person name="Olmedo M."/>
            <person name="Orejas M."/>
            <person name="Ortiz-Castellanos L."/>
            <person name="Pisabarro A.G."/>
            <person name="Rodriguez-Romero J."/>
            <person name="Ruiz-Herrera J."/>
            <person name="Ruiz-Vazquez R."/>
            <person name="Sanz C."/>
            <person name="Schackwitz W."/>
            <person name="Schmutz J."/>
            <person name="Shahriari M."/>
            <person name="Shelest E."/>
            <person name="Silva-Franco F."/>
            <person name="Soanes D."/>
            <person name="Syed K."/>
            <person name="Tagua V.G."/>
            <person name="Talbot N.J."/>
            <person name="Thon M."/>
            <person name="De vries R.P."/>
            <person name="Wiebenga A."/>
            <person name="Yadav J.S."/>
            <person name="Braun E.L."/>
            <person name="Baker S."/>
            <person name="Garre V."/>
            <person name="Horwitz B."/>
            <person name="Torres-Martinez S."/>
            <person name="Idnurm A."/>
            <person name="Herrera-Estrella A."/>
            <person name="Gabaldon T."/>
            <person name="Grigoriev I.V."/>
        </authorList>
    </citation>
    <scope>NUCLEOTIDE SEQUENCE [LARGE SCALE GENOMIC DNA]</scope>
    <source>
        <strain evidence="2">NRRL 1555(-)</strain>
    </source>
</reference>